<keyword evidence="1" id="KW-0472">Membrane</keyword>
<feature type="transmembrane region" description="Helical" evidence="1">
    <location>
        <begin position="433"/>
        <end position="458"/>
    </location>
</feature>
<organism evidence="2 3">
    <name type="scientific">Polarella glacialis</name>
    <name type="common">Dinoflagellate</name>
    <dbReference type="NCBI Taxonomy" id="89957"/>
    <lineage>
        <taxon>Eukaryota</taxon>
        <taxon>Sar</taxon>
        <taxon>Alveolata</taxon>
        <taxon>Dinophyceae</taxon>
        <taxon>Suessiales</taxon>
        <taxon>Suessiaceae</taxon>
        <taxon>Polarella</taxon>
    </lineage>
</organism>
<sequence>DKLLHLEDLLQRCPEVLGLVVELATDRPSEFFRNLRLWSRSSRLFYAQEPIFAVPSEGLERTVASCRTVIRSDRSRRVRLLSCAAWLLVLGVVAPCMSVVWVLDGSKGESVNSFQHQLYLLAAAFASLGIAVCLPTSEQAEGLQSAVEQLGSISLQSRNGLPQEDLDVSQSSIAASQPFVTSLKAGMVCCSSLAALVTLQPLLGMCVASVVFLAMSLSHATFVGCDVKLSVLNLRQPASISIEHLDISLLGRSEGVLPAPSGNGNASMCAMRALMSISAFVIAFRSLVVWASTLRGCSEPERDVHDVACFPSLVAMICPGFLAFGSLLRFTIFSCEGLDEFTSDPSRCCIALTTASTCLPLALLNMTGAYVALKVLASLSNSPLFEVFSLWRIPTWEEGVVLVAVAALWVALLVLFAVVSACFKLLGDSGGPIFFGIFATAYLLVEMFLTLLVFGQSAQFLPKILMIISSVSTAFFSVLGLCCIFYYVIAGFAGAPREKLWVGYVYLWG</sequence>
<feature type="transmembrane region" description="Helical" evidence="1">
    <location>
        <begin position="310"/>
        <end position="328"/>
    </location>
</feature>
<accession>A0A813JV06</accession>
<evidence type="ECO:0000313" key="2">
    <source>
        <dbReference type="EMBL" id="CAE8687151.1"/>
    </source>
</evidence>
<evidence type="ECO:0000313" key="3">
    <source>
        <dbReference type="Proteomes" id="UP000626109"/>
    </source>
</evidence>
<reference evidence="2" key="1">
    <citation type="submission" date="2021-02" db="EMBL/GenBank/DDBJ databases">
        <authorList>
            <person name="Dougan E. K."/>
            <person name="Rhodes N."/>
            <person name="Thang M."/>
            <person name="Chan C."/>
        </authorList>
    </citation>
    <scope>NUCLEOTIDE SEQUENCE</scope>
</reference>
<gene>
    <name evidence="2" type="ORF">PGLA2088_LOCUS25336</name>
</gene>
<name>A0A813JV06_POLGL</name>
<keyword evidence="1" id="KW-0812">Transmembrane</keyword>
<feature type="non-terminal residue" evidence="2">
    <location>
        <position position="509"/>
    </location>
</feature>
<feature type="transmembrane region" description="Helical" evidence="1">
    <location>
        <begin position="80"/>
        <end position="102"/>
    </location>
</feature>
<proteinExistence type="predicted"/>
<evidence type="ECO:0000256" key="1">
    <source>
        <dbReference type="SAM" id="Phobius"/>
    </source>
</evidence>
<keyword evidence="1" id="KW-1133">Transmembrane helix</keyword>
<feature type="transmembrane region" description="Helical" evidence="1">
    <location>
        <begin position="400"/>
        <end position="426"/>
    </location>
</feature>
<feature type="transmembrane region" description="Helical" evidence="1">
    <location>
        <begin position="202"/>
        <end position="225"/>
    </location>
</feature>
<dbReference type="Proteomes" id="UP000626109">
    <property type="component" value="Unassembled WGS sequence"/>
</dbReference>
<comment type="caution">
    <text evidence="2">The sequence shown here is derived from an EMBL/GenBank/DDBJ whole genome shotgun (WGS) entry which is preliminary data.</text>
</comment>
<feature type="transmembrane region" description="Helical" evidence="1">
    <location>
        <begin position="114"/>
        <end position="134"/>
    </location>
</feature>
<feature type="transmembrane region" description="Helical" evidence="1">
    <location>
        <begin position="273"/>
        <end position="290"/>
    </location>
</feature>
<dbReference type="AlphaFoldDB" id="A0A813JV06"/>
<dbReference type="EMBL" id="CAJNNW010026702">
    <property type="protein sequence ID" value="CAE8687151.1"/>
    <property type="molecule type" value="Genomic_DNA"/>
</dbReference>
<feature type="transmembrane region" description="Helical" evidence="1">
    <location>
        <begin position="464"/>
        <end position="489"/>
    </location>
</feature>
<protein>
    <submittedName>
        <fullName evidence="2">Uncharacterized protein</fullName>
    </submittedName>
</protein>